<accession>A0A915D5G0</accession>
<evidence type="ECO:0000256" key="3">
    <source>
        <dbReference type="SAM" id="MobiDB-lite"/>
    </source>
</evidence>
<dbReference type="GO" id="GO:0005886">
    <property type="term" value="C:plasma membrane"/>
    <property type="evidence" value="ECO:0007669"/>
    <property type="project" value="TreeGrafter"/>
</dbReference>
<dbReference type="Proteomes" id="UP000887574">
    <property type="component" value="Unplaced"/>
</dbReference>
<dbReference type="Pfam" id="PF01237">
    <property type="entry name" value="Oxysterol_BP"/>
    <property type="match status" value="1"/>
</dbReference>
<evidence type="ECO:0000313" key="5">
    <source>
        <dbReference type="WBParaSite" id="jg16195"/>
    </source>
</evidence>
<dbReference type="GO" id="GO:0032934">
    <property type="term" value="F:sterol binding"/>
    <property type="evidence" value="ECO:0007669"/>
    <property type="project" value="TreeGrafter"/>
</dbReference>
<evidence type="ECO:0000256" key="2">
    <source>
        <dbReference type="ARBA" id="ARBA00022553"/>
    </source>
</evidence>
<dbReference type="PANTHER" id="PTHR10972:SF205">
    <property type="entry name" value="OXYSTEROL-BINDING PROTEIN 1"/>
    <property type="match status" value="1"/>
</dbReference>
<keyword evidence="2" id="KW-0597">Phosphoprotein</keyword>
<feature type="region of interest" description="Disordered" evidence="3">
    <location>
        <begin position="1"/>
        <end position="23"/>
    </location>
</feature>
<organism evidence="4 5">
    <name type="scientific">Ditylenchus dipsaci</name>
    <dbReference type="NCBI Taxonomy" id="166011"/>
    <lineage>
        <taxon>Eukaryota</taxon>
        <taxon>Metazoa</taxon>
        <taxon>Ecdysozoa</taxon>
        <taxon>Nematoda</taxon>
        <taxon>Chromadorea</taxon>
        <taxon>Rhabditida</taxon>
        <taxon>Tylenchina</taxon>
        <taxon>Tylenchomorpha</taxon>
        <taxon>Sphaerularioidea</taxon>
        <taxon>Anguinidae</taxon>
        <taxon>Anguininae</taxon>
        <taxon>Ditylenchus</taxon>
    </lineage>
</organism>
<name>A0A915D5G0_9BILA</name>
<keyword evidence="4" id="KW-1185">Reference proteome</keyword>
<comment type="similarity">
    <text evidence="1">Belongs to the OSBP family.</text>
</comment>
<protein>
    <submittedName>
        <fullName evidence="5">Uncharacterized protein</fullName>
    </submittedName>
</protein>
<evidence type="ECO:0000313" key="4">
    <source>
        <dbReference type="Proteomes" id="UP000887574"/>
    </source>
</evidence>
<dbReference type="InterPro" id="IPR037239">
    <property type="entry name" value="OSBP_sf"/>
</dbReference>
<reference evidence="5" key="1">
    <citation type="submission" date="2022-11" db="UniProtKB">
        <authorList>
            <consortium name="WormBaseParasite"/>
        </authorList>
    </citation>
    <scope>IDENTIFICATION</scope>
</reference>
<dbReference type="GO" id="GO:0097038">
    <property type="term" value="C:perinuclear endoplasmic reticulum"/>
    <property type="evidence" value="ECO:0007669"/>
    <property type="project" value="TreeGrafter"/>
</dbReference>
<dbReference type="AlphaFoldDB" id="A0A915D5G0"/>
<proteinExistence type="inferred from homology"/>
<sequence>MRNESVAPTDSRRRPDQRLMEKGHWDEANRVKNEIEDKQRLARRKLEAEADKAMQAGIPFPEYKARWFEKSQDELTGSLIHLIKDAEYWKHKQNGDWKDCPDIF</sequence>
<dbReference type="WBParaSite" id="jg16195">
    <property type="protein sequence ID" value="jg16195"/>
    <property type="gene ID" value="jg16195"/>
</dbReference>
<dbReference type="SUPFAM" id="SSF144000">
    <property type="entry name" value="Oxysterol-binding protein-like"/>
    <property type="match status" value="1"/>
</dbReference>
<evidence type="ECO:0000256" key="1">
    <source>
        <dbReference type="ARBA" id="ARBA00008842"/>
    </source>
</evidence>
<feature type="compositionally biased region" description="Basic and acidic residues" evidence="3">
    <location>
        <begin position="10"/>
        <end position="23"/>
    </location>
</feature>
<dbReference type="InterPro" id="IPR000648">
    <property type="entry name" value="Oxysterol-bd"/>
</dbReference>
<dbReference type="PANTHER" id="PTHR10972">
    <property type="entry name" value="OXYSTEROL-BINDING PROTEIN-RELATED"/>
    <property type="match status" value="1"/>
</dbReference>
<dbReference type="GO" id="GO:0005829">
    <property type="term" value="C:cytosol"/>
    <property type="evidence" value="ECO:0007669"/>
    <property type="project" value="TreeGrafter"/>
</dbReference>